<keyword evidence="2" id="KW-0813">Transport</keyword>
<sequence length="298" mass="30640">MSDLVQFLLAGLALGSVYALICLGFVVIYRATGVINFAQGGLVVLGAFLTHEFAVRQGLPFSLAVVLAVAAVAGIGMALERVVFRPMVGQPTFAMILITLGVLFVLEQASAARWGYDVLLIGDPWGVQTVQIGGATVKVADLWTLGAAGAALAALFALFRFSTLGIAMRAGAADPEAALAHGISPQAIHGLSWAIAGAVATLAGVFLSAGPKGVDLSLSLVAFRAFPAMILGGLDSPEGAVTGGVLIGLIEVLTAAYLVTAVPGVGANFHVVMPYLVMVVILIVRPYGLFGREEVRRA</sequence>
<organism evidence="10">
    <name type="scientific">Pseudogemmatithrix spongiicola</name>
    <dbReference type="NCBI Taxonomy" id="3062599"/>
    <lineage>
        <taxon>Bacteria</taxon>
        <taxon>Pseudomonadati</taxon>
        <taxon>Gemmatimonadota</taxon>
        <taxon>Gemmatimonadia</taxon>
        <taxon>Gemmatimonadales</taxon>
        <taxon>Gemmatimonadaceae</taxon>
        <taxon>Pseudogemmatithrix</taxon>
    </lineage>
</organism>
<reference evidence="10" key="1">
    <citation type="submission" date="2023-07" db="EMBL/GenBank/DDBJ databases">
        <authorList>
            <person name="Haufschild T."/>
            <person name="Kallscheuer N."/>
            <person name="Hammer J."/>
            <person name="Kohn T."/>
            <person name="Kabuu M."/>
            <person name="Jogler M."/>
            <person name="Wohfarth N."/>
            <person name="Heuer A."/>
            <person name="Rohde M."/>
            <person name="van Teeseling M.C.F."/>
            <person name="Jogler C."/>
        </authorList>
    </citation>
    <scope>NUCLEOTIDE SEQUENCE</scope>
    <source>
        <strain evidence="10">Strain 138</strain>
        <strain evidence="11">Strain 318</strain>
    </source>
</reference>
<feature type="transmembrane region" description="Helical" evidence="9">
    <location>
        <begin position="88"/>
        <end position="106"/>
    </location>
</feature>
<feature type="transmembrane region" description="Helical" evidence="9">
    <location>
        <begin position="61"/>
        <end position="82"/>
    </location>
</feature>
<evidence type="ECO:0000256" key="6">
    <source>
        <dbReference type="ARBA" id="ARBA00022989"/>
    </source>
</evidence>
<evidence type="ECO:0000256" key="2">
    <source>
        <dbReference type="ARBA" id="ARBA00022448"/>
    </source>
</evidence>
<feature type="transmembrane region" description="Helical" evidence="9">
    <location>
        <begin position="142"/>
        <end position="159"/>
    </location>
</feature>
<evidence type="ECO:0000256" key="7">
    <source>
        <dbReference type="ARBA" id="ARBA00023136"/>
    </source>
</evidence>
<dbReference type="CDD" id="cd06582">
    <property type="entry name" value="TM_PBP1_LivH_like"/>
    <property type="match status" value="1"/>
</dbReference>
<gene>
    <name evidence="10" type="ORF">Strain138_000982</name>
    <name evidence="11" type="ORF">Strain318_000982</name>
</gene>
<evidence type="ECO:0000256" key="8">
    <source>
        <dbReference type="ARBA" id="ARBA00037998"/>
    </source>
</evidence>
<feature type="transmembrane region" description="Helical" evidence="9">
    <location>
        <begin position="29"/>
        <end position="49"/>
    </location>
</feature>
<keyword evidence="3" id="KW-1003">Cell membrane</keyword>
<evidence type="ECO:0000256" key="1">
    <source>
        <dbReference type="ARBA" id="ARBA00004651"/>
    </source>
</evidence>
<keyword evidence="5" id="KW-0029">Amino-acid transport</keyword>
<accession>A0AA49JTP1</accession>
<dbReference type="GO" id="GO:0022857">
    <property type="term" value="F:transmembrane transporter activity"/>
    <property type="evidence" value="ECO:0007669"/>
    <property type="project" value="InterPro"/>
</dbReference>
<feature type="transmembrane region" description="Helical" evidence="9">
    <location>
        <begin position="272"/>
        <end position="290"/>
    </location>
</feature>
<evidence type="ECO:0000256" key="3">
    <source>
        <dbReference type="ARBA" id="ARBA00022475"/>
    </source>
</evidence>
<dbReference type="RefSeq" id="WP_367887416.1">
    <property type="nucleotide sequence ID" value="NZ_CP130612.1"/>
</dbReference>
<evidence type="ECO:0000256" key="4">
    <source>
        <dbReference type="ARBA" id="ARBA00022692"/>
    </source>
</evidence>
<evidence type="ECO:0000313" key="12">
    <source>
        <dbReference type="Proteomes" id="UP001229955"/>
    </source>
</evidence>
<accession>A0AA49JZB3</accession>
<keyword evidence="4 9" id="KW-0812">Transmembrane</keyword>
<comment type="similarity">
    <text evidence="8">Belongs to the binding-protein-dependent transport system permease family. LivHM subfamily.</text>
</comment>
<feature type="transmembrane region" description="Helical" evidence="9">
    <location>
        <begin position="216"/>
        <end position="234"/>
    </location>
</feature>
<evidence type="ECO:0000313" key="11">
    <source>
        <dbReference type="EMBL" id="WKW14630.1"/>
    </source>
</evidence>
<feature type="transmembrane region" description="Helical" evidence="9">
    <location>
        <begin position="241"/>
        <end position="260"/>
    </location>
</feature>
<evidence type="ECO:0000313" key="10">
    <source>
        <dbReference type="EMBL" id="WKW11720.1"/>
    </source>
</evidence>
<dbReference type="KEGG" id="pspc:Strain318_000982"/>
<dbReference type="GO" id="GO:0006865">
    <property type="term" value="P:amino acid transport"/>
    <property type="evidence" value="ECO:0007669"/>
    <property type="project" value="UniProtKB-KW"/>
</dbReference>
<dbReference type="PANTHER" id="PTHR11795:SF450">
    <property type="entry name" value="ABC TRANSPORTER PERMEASE PROTEIN"/>
    <property type="match status" value="1"/>
</dbReference>
<evidence type="ECO:0000256" key="9">
    <source>
        <dbReference type="SAM" id="Phobius"/>
    </source>
</evidence>
<evidence type="ECO:0000256" key="5">
    <source>
        <dbReference type="ARBA" id="ARBA00022970"/>
    </source>
</evidence>
<name>A0AA49JTP1_9BACT</name>
<dbReference type="GO" id="GO:0005886">
    <property type="term" value="C:plasma membrane"/>
    <property type="evidence" value="ECO:0007669"/>
    <property type="project" value="UniProtKB-SubCell"/>
</dbReference>
<keyword evidence="6 9" id="KW-1133">Transmembrane helix</keyword>
<dbReference type="EMBL" id="CP130613">
    <property type="protein sequence ID" value="WKW14630.1"/>
    <property type="molecule type" value="Genomic_DNA"/>
</dbReference>
<comment type="subcellular location">
    <subcellularLocation>
        <location evidence="1">Cell membrane</location>
        <topology evidence="1">Multi-pass membrane protein</topology>
    </subcellularLocation>
</comment>
<dbReference type="AlphaFoldDB" id="A0AA49JTP1"/>
<dbReference type="InterPro" id="IPR052157">
    <property type="entry name" value="BCAA_transport_permease"/>
</dbReference>
<dbReference type="Proteomes" id="UP001229955">
    <property type="component" value="Chromosome"/>
</dbReference>
<protein>
    <submittedName>
        <fullName evidence="10">Branched-chain amino acid ABC transporter permease</fullName>
    </submittedName>
</protein>
<feature type="transmembrane region" description="Helical" evidence="9">
    <location>
        <begin position="191"/>
        <end position="210"/>
    </location>
</feature>
<dbReference type="PANTHER" id="PTHR11795">
    <property type="entry name" value="BRANCHED-CHAIN AMINO ACID TRANSPORT SYSTEM PERMEASE PROTEIN LIVH"/>
    <property type="match status" value="1"/>
</dbReference>
<keyword evidence="7 9" id="KW-0472">Membrane</keyword>
<dbReference type="EMBL" id="CP130612">
    <property type="protein sequence ID" value="WKW11720.1"/>
    <property type="molecule type" value="Genomic_DNA"/>
</dbReference>
<proteinExistence type="inferred from homology"/>
<dbReference type="Pfam" id="PF02653">
    <property type="entry name" value="BPD_transp_2"/>
    <property type="match status" value="1"/>
</dbReference>
<dbReference type="InterPro" id="IPR001851">
    <property type="entry name" value="ABC_transp_permease"/>
</dbReference>
<keyword evidence="12" id="KW-1185">Reference proteome</keyword>